<keyword evidence="2" id="KW-1185">Reference proteome</keyword>
<evidence type="ECO:0000313" key="2">
    <source>
        <dbReference type="Proteomes" id="UP001359559"/>
    </source>
</evidence>
<dbReference type="SUPFAM" id="SSF52058">
    <property type="entry name" value="L domain-like"/>
    <property type="match status" value="1"/>
</dbReference>
<comment type="caution">
    <text evidence="1">The sequence shown here is derived from an EMBL/GenBank/DDBJ whole genome shotgun (WGS) entry which is preliminary data.</text>
</comment>
<dbReference type="GO" id="GO:0006952">
    <property type="term" value="P:defense response"/>
    <property type="evidence" value="ECO:0007669"/>
    <property type="project" value="InterPro"/>
</dbReference>
<dbReference type="EMBL" id="JAYKXN010000003">
    <property type="protein sequence ID" value="KAK7304056.1"/>
    <property type="molecule type" value="Genomic_DNA"/>
</dbReference>
<dbReference type="PANTHER" id="PTHR11017">
    <property type="entry name" value="LEUCINE-RICH REPEAT-CONTAINING PROTEIN"/>
    <property type="match status" value="1"/>
</dbReference>
<accession>A0AAN9PMY0</accession>
<gene>
    <name evidence="1" type="ORF">RJT34_15064</name>
</gene>
<dbReference type="PANTHER" id="PTHR11017:SF271">
    <property type="entry name" value="DISEASE RESISTANCE PROTEIN (TIR-NBS-LRR CLASS) FAMILY"/>
    <property type="match status" value="1"/>
</dbReference>
<proteinExistence type="predicted"/>
<reference evidence="1 2" key="1">
    <citation type="submission" date="2024-01" db="EMBL/GenBank/DDBJ databases">
        <title>The genomes of 5 underutilized Papilionoideae crops provide insights into root nodulation and disease resistance.</title>
        <authorList>
            <person name="Yuan L."/>
        </authorList>
    </citation>
    <scope>NUCLEOTIDE SEQUENCE [LARGE SCALE GENOMIC DNA]</scope>
    <source>
        <strain evidence="1">LY-2023</strain>
        <tissue evidence="1">Leaf</tissue>
    </source>
</reference>
<sequence>MHDLLRDMGREIVCQSSPVKPENRSRLWGHDAFNVLKEHKGTRTIEGLVLKLGRKGRGAIESLTLESPRKSGNWFATQAFVNMERLGLLQFEHVQLFGNYQYLPSHLRWVYWKGLCLKYVPDNFYLGNVVALDLKHSNLKLLWKNPQLLERLKILNLSHSSYLRSTPDFSKLPNLEKLILKCCSRLSKVHHSIGDLSNILLINLEDCENLSNLPIVFYKLKSVETLILSGCSKIDKLEDVVQMESLKTLIAKDKGVNWVPFSILRSNIGFICLHGYEGLACDVFPSLIWCWMSPREYLVSYNQSFGSMSTYLISIGLQDNNLGDLLSILGGLSKLRSIKVQCNLEFLQSEKLRRILHDLCDVNFTKLVTTSYASQNFENSLRSLLIGMGSYKPVIENIAQGLTTNGSSNFNLPGGNYPLWLAYMGEGHSVSFQVPGDSDCPLKGMILCVVYPSSALKHMAVECLTSISIINYTKCCIQMYTRDAAMSFNNEDWQGMSNLGPGDNVEIFVTFGRELTVMQTTVYLIYDQSIIMEMEPSSNVNVHPQLDVQTESTRKPKKNILTKLGKKIREWSCLSRHNSINSF</sequence>
<dbReference type="AlphaFoldDB" id="A0AAN9PMY0"/>
<protein>
    <recommendedName>
        <fullName evidence="3">TMV resistance protein N</fullName>
    </recommendedName>
</protein>
<organism evidence="1 2">
    <name type="scientific">Clitoria ternatea</name>
    <name type="common">Butterfly pea</name>
    <dbReference type="NCBI Taxonomy" id="43366"/>
    <lineage>
        <taxon>Eukaryota</taxon>
        <taxon>Viridiplantae</taxon>
        <taxon>Streptophyta</taxon>
        <taxon>Embryophyta</taxon>
        <taxon>Tracheophyta</taxon>
        <taxon>Spermatophyta</taxon>
        <taxon>Magnoliopsida</taxon>
        <taxon>eudicotyledons</taxon>
        <taxon>Gunneridae</taxon>
        <taxon>Pentapetalae</taxon>
        <taxon>rosids</taxon>
        <taxon>fabids</taxon>
        <taxon>Fabales</taxon>
        <taxon>Fabaceae</taxon>
        <taxon>Papilionoideae</taxon>
        <taxon>50 kb inversion clade</taxon>
        <taxon>NPAAA clade</taxon>
        <taxon>indigoferoid/millettioid clade</taxon>
        <taxon>Phaseoleae</taxon>
        <taxon>Clitoria</taxon>
    </lineage>
</organism>
<dbReference type="Gene3D" id="3.80.10.10">
    <property type="entry name" value="Ribonuclease Inhibitor"/>
    <property type="match status" value="1"/>
</dbReference>
<name>A0AAN9PMY0_CLITE</name>
<evidence type="ECO:0000313" key="1">
    <source>
        <dbReference type="EMBL" id="KAK7304056.1"/>
    </source>
</evidence>
<dbReference type="InterPro" id="IPR032675">
    <property type="entry name" value="LRR_dom_sf"/>
</dbReference>
<evidence type="ECO:0008006" key="3">
    <source>
        <dbReference type="Google" id="ProtNLM"/>
    </source>
</evidence>
<dbReference type="InterPro" id="IPR044974">
    <property type="entry name" value="Disease_R_plants"/>
</dbReference>
<dbReference type="Proteomes" id="UP001359559">
    <property type="component" value="Unassembled WGS sequence"/>
</dbReference>